<protein>
    <submittedName>
        <fullName evidence="10">Response regulator</fullName>
    </submittedName>
</protein>
<dbReference type="STRING" id="1328313.DS2_11618"/>
<dbReference type="PANTHER" id="PTHR48111">
    <property type="entry name" value="REGULATOR OF RPOS"/>
    <property type="match status" value="1"/>
</dbReference>
<accession>W7QA00</accession>
<feature type="DNA-binding region" description="OmpR/PhoB-type" evidence="7">
    <location>
        <begin position="125"/>
        <end position="224"/>
    </location>
</feature>
<dbReference type="InterPro" id="IPR001867">
    <property type="entry name" value="OmpR/PhoB-type_DNA-bd"/>
</dbReference>
<dbReference type="PROSITE" id="PS50110">
    <property type="entry name" value="RESPONSE_REGULATORY"/>
    <property type="match status" value="1"/>
</dbReference>
<dbReference type="Gene3D" id="6.10.250.690">
    <property type="match status" value="1"/>
</dbReference>
<dbReference type="Gene3D" id="3.40.50.2300">
    <property type="match status" value="1"/>
</dbReference>
<dbReference type="EMBL" id="ARZY01000021">
    <property type="protein sequence ID" value="EWH09614.1"/>
    <property type="molecule type" value="Genomic_DNA"/>
</dbReference>
<dbReference type="GO" id="GO:0032993">
    <property type="term" value="C:protein-DNA complex"/>
    <property type="evidence" value="ECO:0007669"/>
    <property type="project" value="TreeGrafter"/>
</dbReference>
<evidence type="ECO:0000256" key="7">
    <source>
        <dbReference type="PROSITE-ProRule" id="PRU01091"/>
    </source>
</evidence>
<evidence type="ECO:0000259" key="8">
    <source>
        <dbReference type="PROSITE" id="PS50110"/>
    </source>
</evidence>
<reference evidence="10 11" key="1">
    <citation type="journal article" date="2014" name="Genome Announc.">
        <title>Draft Genome Sequence of the Agar-Degrading Bacterium Catenovulum sp. Strain DS-2, Isolated from Intestines of Haliotis diversicolor.</title>
        <authorList>
            <person name="Shan D."/>
            <person name="Li X."/>
            <person name="Gu Z."/>
            <person name="Wei G."/>
            <person name="Gao Z."/>
            <person name="Shao Z."/>
        </authorList>
    </citation>
    <scope>NUCLEOTIDE SEQUENCE [LARGE SCALE GENOMIC DNA]</scope>
    <source>
        <strain evidence="10 11">DS-2</strain>
    </source>
</reference>
<comment type="caution">
    <text evidence="10">The sequence shown here is derived from an EMBL/GenBank/DDBJ whole genome shotgun (WGS) entry which is preliminary data.</text>
</comment>
<dbReference type="SMART" id="SM00448">
    <property type="entry name" value="REC"/>
    <property type="match status" value="1"/>
</dbReference>
<evidence type="ECO:0000256" key="1">
    <source>
        <dbReference type="ARBA" id="ARBA00022553"/>
    </source>
</evidence>
<dbReference type="Proteomes" id="UP000019276">
    <property type="component" value="Unassembled WGS sequence"/>
</dbReference>
<dbReference type="eggNOG" id="COG0745">
    <property type="taxonomic scope" value="Bacteria"/>
</dbReference>
<dbReference type="InterPro" id="IPR016032">
    <property type="entry name" value="Sig_transdc_resp-reg_C-effctor"/>
</dbReference>
<evidence type="ECO:0000256" key="5">
    <source>
        <dbReference type="ARBA" id="ARBA00023163"/>
    </source>
</evidence>
<name>W7QA00_9ALTE</name>
<dbReference type="InterPro" id="IPR036388">
    <property type="entry name" value="WH-like_DNA-bd_sf"/>
</dbReference>
<evidence type="ECO:0000256" key="2">
    <source>
        <dbReference type="ARBA" id="ARBA00023012"/>
    </source>
</evidence>
<dbReference type="GO" id="GO:0005829">
    <property type="term" value="C:cytosol"/>
    <property type="evidence" value="ECO:0007669"/>
    <property type="project" value="TreeGrafter"/>
</dbReference>
<proteinExistence type="predicted"/>
<evidence type="ECO:0000313" key="10">
    <source>
        <dbReference type="EMBL" id="EWH09614.1"/>
    </source>
</evidence>
<sequence length="228" mass="25355">MGNRVLLIEDDQNLAATVMHYLELNQIDCDHCGNGVHGVNLVNENTYDVVVTDVNMPMMSGLQMCNTLREDGKEVPILMVSALDEIDDKLAGFDSGADDYLVKPFELRELLARIKVLSTRKSGMVKCLKIEDLGLTLDLKNKSAKRDGEVLKLTPSGWSILAALAKAYPNAVSKQDLEYAIWGEDVPDSSALKVHIHRLRQSLDKAYSVPLLHIVHGFGFELKKKLHD</sequence>
<keyword evidence="4 7" id="KW-0238">DNA-binding</keyword>
<dbReference type="SUPFAM" id="SSF52172">
    <property type="entry name" value="CheY-like"/>
    <property type="match status" value="1"/>
</dbReference>
<keyword evidence="2" id="KW-0902">Two-component regulatory system</keyword>
<dbReference type="InterPro" id="IPR001789">
    <property type="entry name" value="Sig_transdc_resp-reg_receiver"/>
</dbReference>
<dbReference type="SUPFAM" id="SSF46894">
    <property type="entry name" value="C-terminal effector domain of the bipartite response regulators"/>
    <property type="match status" value="1"/>
</dbReference>
<dbReference type="OrthoDB" id="9802426at2"/>
<keyword evidence="11" id="KW-1185">Reference proteome</keyword>
<dbReference type="GO" id="GO:0006355">
    <property type="term" value="P:regulation of DNA-templated transcription"/>
    <property type="evidence" value="ECO:0007669"/>
    <property type="project" value="InterPro"/>
</dbReference>
<organism evidence="10 11">
    <name type="scientific">Catenovulum agarivorans DS-2</name>
    <dbReference type="NCBI Taxonomy" id="1328313"/>
    <lineage>
        <taxon>Bacteria</taxon>
        <taxon>Pseudomonadati</taxon>
        <taxon>Pseudomonadota</taxon>
        <taxon>Gammaproteobacteria</taxon>
        <taxon>Alteromonadales</taxon>
        <taxon>Alteromonadaceae</taxon>
        <taxon>Catenovulum</taxon>
    </lineage>
</organism>
<evidence type="ECO:0000259" key="9">
    <source>
        <dbReference type="PROSITE" id="PS51755"/>
    </source>
</evidence>
<dbReference type="GO" id="GO:0000156">
    <property type="term" value="F:phosphorelay response regulator activity"/>
    <property type="evidence" value="ECO:0007669"/>
    <property type="project" value="TreeGrafter"/>
</dbReference>
<evidence type="ECO:0000256" key="3">
    <source>
        <dbReference type="ARBA" id="ARBA00023015"/>
    </source>
</evidence>
<feature type="domain" description="OmpR/PhoB-type" evidence="9">
    <location>
        <begin position="125"/>
        <end position="224"/>
    </location>
</feature>
<feature type="domain" description="Response regulatory" evidence="8">
    <location>
        <begin position="4"/>
        <end position="118"/>
    </location>
</feature>
<keyword evidence="1 6" id="KW-0597">Phosphoprotein</keyword>
<gene>
    <name evidence="10" type="ORF">DS2_11618</name>
</gene>
<dbReference type="RefSeq" id="WP_035014964.1">
    <property type="nucleotide sequence ID" value="NZ_ARZY01000021.1"/>
</dbReference>
<dbReference type="CDD" id="cd17574">
    <property type="entry name" value="REC_OmpR"/>
    <property type="match status" value="1"/>
</dbReference>
<dbReference type="PANTHER" id="PTHR48111:SF22">
    <property type="entry name" value="REGULATOR OF RPOS"/>
    <property type="match status" value="1"/>
</dbReference>
<dbReference type="InterPro" id="IPR011006">
    <property type="entry name" value="CheY-like_superfamily"/>
</dbReference>
<dbReference type="SMART" id="SM00862">
    <property type="entry name" value="Trans_reg_C"/>
    <property type="match status" value="1"/>
</dbReference>
<evidence type="ECO:0000256" key="4">
    <source>
        <dbReference type="ARBA" id="ARBA00023125"/>
    </source>
</evidence>
<keyword evidence="5" id="KW-0804">Transcription</keyword>
<dbReference type="CDD" id="cd00383">
    <property type="entry name" value="trans_reg_C"/>
    <property type="match status" value="1"/>
</dbReference>
<dbReference type="InterPro" id="IPR039420">
    <property type="entry name" value="WalR-like"/>
</dbReference>
<evidence type="ECO:0000313" key="11">
    <source>
        <dbReference type="Proteomes" id="UP000019276"/>
    </source>
</evidence>
<dbReference type="Pfam" id="PF00072">
    <property type="entry name" value="Response_reg"/>
    <property type="match status" value="1"/>
</dbReference>
<evidence type="ECO:0000256" key="6">
    <source>
        <dbReference type="PROSITE-ProRule" id="PRU00169"/>
    </source>
</evidence>
<dbReference type="PROSITE" id="PS51755">
    <property type="entry name" value="OMPR_PHOB"/>
    <property type="match status" value="1"/>
</dbReference>
<dbReference type="Gene3D" id="1.10.10.10">
    <property type="entry name" value="Winged helix-like DNA-binding domain superfamily/Winged helix DNA-binding domain"/>
    <property type="match status" value="1"/>
</dbReference>
<feature type="modified residue" description="4-aspartylphosphate" evidence="6">
    <location>
        <position position="53"/>
    </location>
</feature>
<dbReference type="GO" id="GO:0000976">
    <property type="term" value="F:transcription cis-regulatory region binding"/>
    <property type="evidence" value="ECO:0007669"/>
    <property type="project" value="TreeGrafter"/>
</dbReference>
<keyword evidence="3" id="KW-0805">Transcription regulation</keyword>
<dbReference type="Pfam" id="PF00486">
    <property type="entry name" value="Trans_reg_C"/>
    <property type="match status" value="1"/>
</dbReference>
<dbReference type="AlphaFoldDB" id="W7QA00"/>